<dbReference type="SUPFAM" id="SSF54427">
    <property type="entry name" value="NTF2-like"/>
    <property type="match status" value="1"/>
</dbReference>
<organism evidence="1 2">
    <name type="scientific">Flavisolibacter tropicus</name>
    <dbReference type="NCBI Taxonomy" id="1492898"/>
    <lineage>
        <taxon>Bacteria</taxon>
        <taxon>Pseudomonadati</taxon>
        <taxon>Bacteroidota</taxon>
        <taxon>Chitinophagia</taxon>
        <taxon>Chitinophagales</taxon>
        <taxon>Chitinophagaceae</taxon>
        <taxon>Flavisolibacter</taxon>
    </lineage>
</organism>
<dbReference type="GO" id="GO:0030638">
    <property type="term" value="P:polyketide metabolic process"/>
    <property type="evidence" value="ECO:0007669"/>
    <property type="project" value="InterPro"/>
</dbReference>
<reference evidence="2" key="1">
    <citation type="submission" date="2015-01" db="EMBL/GenBank/DDBJ databases">
        <title>Flavisolibacter sp./LCS9/ whole genome sequencing.</title>
        <authorList>
            <person name="Kim M.K."/>
            <person name="Srinivasan S."/>
            <person name="Lee J.-J."/>
        </authorList>
    </citation>
    <scope>NUCLEOTIDE SEQUENCE [LARGE SCALE GENOMIC DNA]</scope>
    <source>
        <strain evidence="2">LCS9</strain>
    </source>
</reference>
<dbReference type="Gene3D" id="3.10.450.50">
    <property type="match status" value="1"/>
</dbReference>
<dbReference type="PANTHER" id="PTHR38436:SF1">
    <property type="entry name" value="ESTER CYCLASE"/>
    <property type="match status" value="1"/>
</dbReference>
<dbReference type="RefSeq" id="WP_066401676.1">
    <property type="nucleotide sequence ID" value="NZ_CP011390.1"/>
</dbReference>
<evidence type="ECO:0008006" key="3">
    <source>
        <dbReference type="Google" id="ProtNLM"/>
    </source>
</evidence>
<dbReference type="InterPro" id="IPR032710">
    <property type="entry name" value="NTF2-like_dom_sf"/>
</dbReference>
<dbReference type="KEGG" id="fla:SY85_02630"/>
<dbReference type="Proteomes" id="UP000077177">
    <property type="component" value="Chromosome"/>
</dbReference>
<dbReference type="STRING" id="1492898.SY85_02630"/>
<dbReference type="InterPro" id="IPR009959">
    <property type="entry name" value="Cyclase_SnoaL-like"/>
</dbReference>
<reference evidence="1 2" key="2">
    <citation type="journal article" date="2016" name="Int. J. Syst. Evol. Microbiol.">
        <title>Flavisolibacter tropicus sp. nov., isolated from tropical soil.</title>
        <authorList>
            <person name="Lee J.J."/>
            <person name="Kang M.S."/>
            <person name="Kim G.S."/>
            <person name="Lee C.S."/>
            <person name="Lim S."/>
            <person name="Lee J."/>
            <person name="Roh S.H."/>
            <person name="Kang H."/>
            <person name="Ha J.M."/>
            <person name="Bae S."/>
            <person name="Jung H.Y."/>
            <person name="Kim M.K."/>
        </authorList>
    </citation>
    <scope>NUCLEOTIDE SEQUENCE [LARGE SCALE GENOMIC DNA]</scope>
    <source>
        <strain evidence="1 2">LCS9</strain>
    </source>
</reference>
<protein>
    <recommendedName>
        <fullName evidence="3">Ester cyclase</fullName>
    </recommendedName>
</protein>
<keyword evidence="2" id="KW-1185">Reference proteome</keyword>
<sequence>MINPDANKQIVNRYNKEFIEEDNIQTLYELIDPDFINHSYPIDVGRGPDGVLYFFNFFLRKAFPDIKIEIYDQIAEGDKVVTHKSIHATHKGNFLDMAATNKEVLIDIIDISRLRNGKIIEQWSLMDLDKVMAQIDDQEKVF</sequence>
<dbReference type="OrthoDB" id="7876517at2"/>
<dbReference type="Pfam" id="PF07366">
    <property type="entry name" value="SnoaL"/>
    <property type="match status" value="1"/>
</dbReference>
<dbReference type="PANTHER" id="PTHR38436">
    <property type="entry name" value="POLYKETIDE CYCLASE SNOAL-LIKE DOMAIN"/>
    <property type="match status" value="1"/>
</dbReference>
<dbReference type="PATRIC" id="fig|1492898.3.peg.572"/>
<dbReference type="AlphaFoldDB" id="A0A172TR66"/>
<evidence type="ECO:0000313" key="1">
    <source>
        <dbReference type="EMBL" id="ANE49561.1"/>
    </source>
</evidence>
<name>A0A172TR66_9BACT</name>
<gene>
    <name evidence="1" type="ORF">SY85_02630</name>
</gene>
<dbReference type="EMBL" id="CP011390">
    <property type="protein sequence ID" value="ANE49561.1"/>
    <property type="molecule type" value="Genomic_DNA"/>
</dbReference>
<evidence type="ECO:0000313" key="2">
    <source>
        <dbReference type="Proteomes" id="UP000077177"/>
    </source>
</evidence>
<proteinExistence type="predicted"/>
<accession>A0A172TR66</accession>